<evidence type="ECO:0000256" key="14">
    <source>
        <dbReference type="RuleBase" id="RU361156"/>
    </source>
</evidence>
<evidence type="ECO:0000256" key="9">
    <source>
        <dbReference type="ARBA" id="ARBA00022801"/>
    </source>
</evidence>
<keyword evidence="10" id="KW-0843">Virulence</keyword>
<dbReference type="InterPro" id="IPR029058">
    <property type="entry name" value="AB_hydrolase_fold"/>
</dbReference>
<dbReference type="AlphaFoldDB" id="A0A9W9CUU4"/>
<dbReference type="OrthoDB" id="443318at2759"/>
<dbReference type="GO" id="GO:0006508">
    <property type="term" value="P:proteolysis"/>
    <property type="evidence" value="ECO:0007669"/>
    <property type="project" value="UniProtKB-KW"/>
</dbReference>
<dbReference type="PROSITE" id="PS00131">
    <property type="entry name" value="CARBOXYPEPT_SER_SER"/>
    <property type="match status" value="1"/>
</dbReference>
<evidence type="ECO:0000256" key="11">
    <source>
        <dbReference type="ARBA" id="ARBA00023180"/>
    </source>
</evidence>
<sequence length="658" mass="73333">MMSITGFLAGMALVGLSAAQFPPSRSGVNWVRSQHHPGISISYKDPEICETTPGVKSYSGYVHLPPNSINETGETQNYPINTFFWFVEARTNPHRAPLSIWLNGGPGGSSLMGMLTENGPCWINEDSNSSRINEWAWNREVNMLFIDQPVQVGFSYDTLNNGTLNLMVEDAFSTDLSEDMKLPIELHDFSDGVPQTNATYYVGTFASQNVTQTANSTEHAAVAFWHFAQTWFEEFPEYKPHDEKISLWAESYGGRYGPSFMHFFQKQNAKISRGEISGPGTHYLHIDTLGLVNGCIDNLAQGPAYSYFAWNNTYGLKAINETTKHRQLYELERPGGLRDQILECQRLSEALKDPSSTTEVDPSYVDQFCFNVSTTASSILVDPYVEGAKYGWYDVTHPLADPFPRNYHLGWLTQRWVQEALGVPVNFTNSQAVGVAFSLTGDMPRHGYLTELAHLLDHGVKVHLVYGDRDYACNWIGGEAASLAIPHKYQTEFASAGYTALTVSSPEEPPFVPYGLTRQHGNLSFTRVFQAGHMVPSYQPEASLRIFERALFNKDIATGTVDLTKTGGWSSAGEEAEIFRSEGTRDTWWRRSEVMPVPEDECYILNLMSCSEEHIKALKNGTAIVKDYVVVGIEGTETGKYKGPGNDGQQVVLDVEEL</sequence>
<dbReference type="EC" id="3.4.16.-" evidence="14"/>
<evidence type="ECO:0000313" key="16">
    <source>
        <dbReference type="Proteomes" id="UP001140453"/>
    </source>
</evidence>
<dbReference type="GO" id="GO:0005886">
    <property type="term" value="C:plasma membrane"/>
    <property type="evidence" value="ECO:0007669"/>
    <property type="project" value="UniProtKB-SubCell"/>
</dbReference>
<dbReference type="SUPFAM" id="SSF53474">
    <property type="entry name" value="alpha/beta-Hydrolases"/>
    <property type="match status" value="1"/>
</dbReference>
<keyword evidence="6 14" id="KW-0121">Carboxypeptidase</keyword>
<keyword evidence="9 14" id="KW-0378">Hydrolase</keyword>
<evidence type="ECO:0000256" key="7">
    <source>
        <dbReference type="ARBA" id="ARBA00022670"/>
    </source>
</evidence>
<keyword evidence="11" id="KW-0325">Glycoprotein</keyword>
<dbReference type="PROSITE" id="PS00560">
    <property type="entry name" value="CARBOXYPEPT_SER_HIS"/>
    <property type="match status" value="1"/>
</dbReference>
<comment type="function">
    <text evidence="13">Extracellular serine carboxypeptidase that contributes to pathogenicity.</text>
</comment>
<evidence type="ECO:0000256" key="12">
    <source>
        <dbReference type="ARBA" id="ARBA00023288"/>
    </source>
</evidence>
<evidence type="ECO:0000256" key="2">
    <source>
        <dbReference type="ARBA" id="ARBA00004609"/>
    </source>
</evidence>
<dbReference type="PANTHER" id="PTHR11802:SF189">
    <property type="entry name" value="CARBOXYPEPTIDASE"/>
    <property type="match status" value="1"/>
</dbReference>
<keyword evidence="7 14" id="KW-0645">Protease</keyword>
<proteinExistence type="inferred from homology"/>
<dbReference type="GO" id="GO:0004185">
    <property type="term" value="F:serine-type carboxypeptidase activity"/>
    <property type="evidence" value="ECO:0007669"/>
    <property type="project" value="UniProtKB-UniRule"/>
</dbReference>
<feature type="signal peptide" evidence="14">
    <location>
        <begin position="1"/>
        <end position="19"/>
    </location>
</feature>
<evidence type="ECO:0000256" key="10">
    <source>
        <dbReference type="ARBA" id="ARBA00023026"/>
    </source>
</evidence>
<protein>
    <recommendedName>
        <fullName evidence="14">Carboxypeptidase</fullName>
        <ecNumber evidence="14">3.4.16.-</ecNumber>
    </recommendedName>
</protein>
<reference evidence="15" key="1">
    <citation type="submission" date="2022-10" db="EMBL/GenBank/DDBJ databases">
        <title>Tapping the CABI collections for fungal endophytes: first genome assemblies for Collariella, Neodidymelliopsis, Ascochyta clinopodiicola, Didymella pomorum, Didymosphaeria variabile, Neocosmospora piperis and Neocucurbitaria cava.</title>
        <authorList>
            <person name="Hill R."/>
        </authorList>
    </citation>
    <scope>NUCLEOTIDE SEQUENCE</scope>
    <source>
        <strain evidence="15">IMI 355082</strain>
    </source>
</reference>
<dbReference type="Pfam" id="PF00450">
    <property type="entry name" value="Peptidase_S10"/>
    <property type="match status" value="1"/>
</dbReference>
<dbReference type="Proteomes" id="UP001140453">
    <property type="component" value="Unassembled WGS sequence"/>
</dbReference>
<evidence type="ECO:0000256" key="5">
    <source>
        <dbReference type="ARBA" id="ARBA00022622"/>
    </source>
</evidence>
<keyword evidence="8 14" id="KW-0732">Signal</keyword>
<dbReference type="InterPro" id="IPR018202">
    <property type="entry name" value="Ser_caboxypep_ser_AS"/>
</dbReference>
<organism evidence="15 16">
    <name type="scientific">Gnomoniopsis smithogilvyi</name>
    <dbReference type="NCBI Taxonomy" id="1191159"/>
    <lineage>
        <taxon>Eukaryota</taxon>
        <taxon>Fungi</taxon>
        <taxon>Dikarya</taxon>
        <taxon>Ascomycota</taxon>
        <taxon>Pezizomycotina</taxon>
        <taxon>Sordariomycetes</taxon>
        <taxon>Sordariomycetidae</taxon>
        <taxon>Diaporthales</taxon>
        <taxon>Gnomoniaceae</taxon>
        <taxon>Gnomoniopsis</taxon>
    </lineage>
</organism>
<evidence type="ECO:0000256" key="13">
    <source>
        <dbReference type="ARBA" id="ARBA00037356"/>
    </source>
</evidence>
<dbReference type="GO" id="GO:0098552">
    <property type="term" value="C:side of membrane"/>
    <property type="evidence" value="ECO:0007669"/>
    <property type="project" value="UniProtKB-KW"/>
</dbReference>
<name>A0A9W9CUU4_9PEZI</name>
<keyword evidence="5" id="KW-0472">Membrane</keyword>
<dbReference type="PRINTS" id="PR00724">
    <property type="entry name" value="CRBOXYPTASEC"/>
</dbReference>
<comment type="caution">
    <text evidence="15">The sequence shown here is derived from an EMBL/GenBank/DDBJ whole genome shotgun (WGS) entry which is preliminary data.</text>
</comment>
<gene>
    <name evidence="15" type="ORF">N0V93_006840</name>
</gene>
<evidence type="ECO:0000256" key="3">
    <source>
        <dbReference type="ARBA" id="ARBA00009431"/>
    </source>
</evidence>
<dbReference type="InterPro" id="IPR033124">
    <property type="entry name" value="Ser_caboxypep_his_AS"/>
</dbReference>
<comment type="catalytic activity">
    <reaction evidence="1">
        <text>Preferential release of a C-terminal arginine or lysine residue.</text>
        <dbReference type="EC" id="3.4.16.6"/>
    </reaction>
</comment>
<keyword evidence="12" id="KW-0449">Lipoprotein</keyword>
<comment type="similarity">
    <text evidence="3 14">Belongs to the peptidase S10 family.</text>
</comment>
<evidence type="ECO:0000256" key="1">
    <source>
        <dbReference type="ARBA" id="ARBA00001003"/>
    </source>
</evidence>
<keyword evidence="4" id="KW-1003">Cell membrane</keyword>
<evidence type="ECO:0000313" key="15">
    <source>
        <dbReference type="EMBL" id="KAJ4389373.1"/>
    </source>
</evidence>
<accession>A0A9W9CUU4</accession>
<dbReference type="InterPro" id="IPR001563">
    <property type="entry name" value="Peptidase_S10"/>
</dbReference>
<keyword evidence="16" id="KW-1185">Reference proteome</keyword>
<evidence type="ECO:0000256" key="6">
    <source>
        <dbReference type="ARBA" id="ARBA00022645"/>
    </source>
</evidence>
<dbReference type="Gene3D" id="3.40.50.1820">
    <property type="entry name" value="alpha/beta hydrolase"/>
    <property type="match status" value="1"/>
</dbReference>
<feature type="chain" id="PRO_5041016919" description="Carboxypeptidase" evidence="14">
    <location>
        <begin position="20"/>
        <end position="658"/>
    </location>
</feature>
<comment type="subcellular location">
    <subcellularLocation>
        <location evidence="2">Cell membrane</location>
        <topology evidence="2">Lipid-anchor</topology>
        <topology evidence="2">GPI-anchor</topology>
    </subcellularLocation>
</comment>
<evidence type="ECO:0000256" key="4">
    <source>
        <dbReference type="ARBA" id="ARBA00022475"/>
    </source>
</evidence>
<dbReference type="PANTHER" id="PTHR11802">
    <property type="entry name" value="SERINE PROTEASE FAMILY S10 SERINE CARBOXYPEPTIDASE"/>
    <property type="match status" value="1"/>
</dbReference>
<evidence type="ECO:0000256" key="8">
    <source>
        <dbReference type="ARBA" id="ARBA00022729"/>
    </source>
</evidence>
<keyword evidence="5" id="KW-0336">GPI-anchor</keyword>
<dbReference type="EMBL" id="JAPEVB010000004">
    <property type="protein sequence ID" value="KAJ4389373.1"/>
    <property type="molecule type" value="Genomic_DNA"/>
</dbReference>
<dbReference type="GO" id="GO:0000324">
    <property type="term" value="C:fungal-type vacuole"/>
    <property type="evidence" value="ECO:0007669"/>
    <property type="project" value="TreeGrafter"/>
</dbReference>